<feature type="coiled-coil region" evidence="2">
    <location>
        <begin position="190"/>
        <end position="224"/>
    </location>
</feature>
<dbReference type="GO" id="GO:0003676">
    <property type="term" value="F:nucleic acid binding"/>
    <property type="evidence" value="ECO:0007669"/>
    <property type="project" value="InterPro"/>
</dbReference>
<dbReference type="PANTHER" id="PTHR33273">
    <property type="entry name" value="DOMAIN-CONTAINING PROTEIN, PUTATIVE-RELATED"/>
    <property type="match status" value="1"/>
</dbReference>
<comment type="caution">
    <text evidence="5">The sequence shown here is derived from an EMBL/GenBank/DDBJ whole genome shotgun (WGS) entry which is preliminary data.</text>
</comment>
<name>A0AA38IQ91_9CUCU</name>
<dbReference type="AlphaFoldDB" id="A0AA38IQ91"/>
<dbReference type="Pfam" id="PF14529">
    <property type="entry name" value="Exo_endo_phos_2"/>
    <property type="match status" value="1"/>
</dbReference>
<dbReference type="PANTHER" id="PTHR33273:SF4">
    <property type="entry name" value="ENDONUCLEASE_EXONUCLEASE_PHOSPHATASE DOMAIN-CONTAINING PROTEIN"/>
    <property type="match status" value="1"/>
</dbReference>
<gene>
    <name evidence="5" type="ORF">Zmor_009100</name>
</gene>
<sequence length="1168" mass="133208">MDLNKTKETYGQSELGTDSPGTGEVVEQADPGSSSRDCEAFVVGDQATASTSVTGREEKMMSEMLVIDAEKEIFARKPRVVRSPAKEVTRETTEESVLLTPTRVRAATWGCSVRGTVAQMEGEYAKKRKYVEDSPPKTQVTSITEVEHKLILKLRSKTDDLNKFVKENKNVHKEIKAWATEINSIVNRVTNEYKNEKEIISERRQKAEERIKNQEEIIRTLKHDIIYMKEEQIRHLEQIKKLEKELARQVSKEGQNGGTIEPQFDLNEIEISTYEEFVNVQDKNWTPSSFVCTEIKTEDPAKCNDGNMILFMDIEPKRRTRISKMFLNRYPELLHGEKIECQGGSYVAIEQTVSYLIQKTQKKMTRRLTTAYYDPTKQDGRTEQDVFHILKEMTKIINMAEEKMATIVCPVGILGEKFRKMVEVNYHNMGYKINIILSRRNDKEEERQRKKRGEAILIRKDDSVSYADTVRKLKEGLKEEQLVKENIKGVRKTKNGELLIKIAKEDTKTNDKIKEIFEGRKAISLGGVRIKVLHVRDLDITTETGEIEEALKDAGCISIPEKFIVKSVRPTKNENKIATLLVAEEDANRLLKMGKVKIGFEICRIEERITLRRCYKCWQYDHQAKECTGEDRKDICQRCTKEGHKARDCQEIPHCPLCNEQGHQAGSGKCSKAAHDVAYATVKRDSYDFMIVSEPNISMCSRKSNIYMNREKTTAIIKTSLNQQVTNIQMGNCYVCVETREYVMFSVYISPNSSFETFLENLKELQNAVLVTKKLDKKLIVAGDFNAKHMYWGGKVTDRRGETVLEWTFALDLNILNDGKEPTLIRPNGISYVDLTIDIPRKVKNQEENRQKRKEIQSGQVRACSVKSCQARLSDLRTFQERSKIRKKTDKKGKRSSQDIPRKVKNQEENRQKRKEIQSGKSGHIHSSHVKSGRLISGHSKKGQKSGRKPTKKERDPVSIPKVRFLAYVMSLSFRAKDTGARRHPCRTPEPRQFNNPFSSVACTRSVLRTGRDPADTGSERAHSVRIPISDLFYLGASSAGARGAEADSGRNEPPSWLSDFGVAAVGFAHPPWAARARSNGTSLQINQAEERQLLPHIRTCFAYLFRKDSAKNHRGIRRFPEWVDKEAAIRWGSGGRGNGLRGRGGARCAVKHTYTHNLGTIFTTRAY</sequence>
<keyword evidence="1" id="KW-0862">Zinc</keyword>
<dbReference type="SMART" id="SM00343">
    <property type="entry name" value="ZnF_C2HC"/>
    <property type="match status" value="2"/>
</dbReference>
<dbReference type="EMBL" id="JALNTZ010000003">
    <property type="protein sequence ID" value="KAJ3657284.1"/>
    <property type="molecule type" value="Genomic_DNA"/>
</dbReference>
<evidence type="ECO:0000313" key="5">
    <source>
        <dbReference type="EMBL" id="KAJ3657284.1"/>
    </source>
</evidence>
<dbReference type="SUPFAM" id="SSF57756">
    <property type="entry name" value="Retrovirus zinc finger-like domains"/>
    <property type="match status" value="1"/>
</dbReference>
<dbReference type="InterPro" id="IPR036691">
    <property type="entry name" value="Endo/exonu/phosph_ase_sf"/>
</dbReference>
<evidence type="ECO:0000313" key="6">
    <source>
        <dbReference type="Proteomes" id="UP001168821"/>
    </source>
</evidence>
<feature type="compositionally biased region" description="Basic residues" evidence="3">
    <location>
        <begin position="884"/>
        <end position="895"/>
    </location>
</feature>
<proteinExistence type="predicted"/>
<feature type="domain" description="CCHC-type" evidence="4">
    <location>
        <begin position="636"/>
        <end position="651"/>
    </location>
</feature>
<feature type="compositionally biased region" description="Polar residues" evidence="3">
    <location>
        <begin position="9"/>
        <end position="20"/>
    </location>
</feature>
<keyword evidence="6" id="KW-1185">Reference proteome</keyword>
<evidence type="ECO:0000256" key="1">
    <source>
        <dbReference type="PROSITE-ProRule" id="PRU00047"/>
    </source>
</evidence>
<dbReference type="InterPro" id="IPR005135">
    <property type="entry name" value="Endo/exonuclease/phosphatase"/>
</dbReference>
<evidence type="ECO:0000259" key="4">
    <source>
        <dbReference type="PROSITE" id="PS50158"/>
    </source>
</evidence>
<reference evidence="5" key="1">
    <citation type="journal article" date="2023" name="G3 (Bethesda)">
        <title>Whole genome assemblies of Zophobas morio and Tenebrio molitor.</title>
        <authorList>
            <person name="Kaur S."/>
            <person name="Stinson S.A."/>
            <person name="diCenzo G.C."/>
        </authorList>
    </citation>
    <scope>NUCLEOTIDE SEQUENCE</scope>
    <source>
        <strain evidence="5">QUZm001</strain>
    </source>
</reference>
<feature type="compositionally biased region" description="Basic residues" evidence="3">
    <location>
        <begin position="939"/>
        <end position="952"/>
    </location>
</feature>
<feature type="region of interest" description="Disordered" evidence="3">
    <location>
        <begin position="1"/>
        <end position="37"/>
    </location>
</feature>
<feature type="compositionally biased region" description="Basic residues" evidence="3">
    <location>
        <begin position="923"/>
        <end position="932"/>
    </location>
</feature>
<feature type="compositionally biased region" description="Basic and acidic residues" evidence="3">
    <location>
        <begin position="896"/>
        <end position="918"/>
    </location>
</feature>
<protein>
    <recommendedName>
        <fullName evidence="4">CCHC-type domain-containing protein</fullName>
    </recommendedName>
</protein>
<organism evidence="5 6">
    <name type="scientific">Zophobas morio</name>
    <dbReference type="NCBI Taxonomy" id="2755281"/>
    <lineage>
        <taxon>Eukaryota</taxon>
        <taxon>Metazoa</taxon>
        <taxon>Ecdysozoa</taxon>
        <taxon>Arthropoda</taxon>
        <taxon>Hexapoda</taxon>
        <taxon>Insecta</taxon>
        <taxon>Pterygota</taxon>
        <taxon>Neoptera</taxon>
        <taxon>Endopterygota</taxon>
        <taxon>Coleoptera</taxon>
        <taxon>Polyphaga</taxon>
        <taxon>Cucujiformia</taxon>
        <taxon>Tenebrionidae</taxon>
        <taxon>Zophobas</taxon>
    </lineage>
</organism>
<dbReference type="GO" id="GO:0003824">
    <property type="term" value="F:catalytic activity"/>
    <property type="evidence" value="ECO:0007669"/>
    <property type="project" value="InterPro"/>
</dbReference>
<keyword evidence="1" id="KW-0479">Metal-binding</keyword>
<dbReference type="InterPro" id="IPR001878">
    <property type="entry name" value="Znf_CCHC"/>
</dbReference>
<accession>A0AA38IQ91</accession>
<dbReference type="SUPFAM" id="SSF56219">
    <property type="entry name" value="DNase I-like"/>
    <property type="match status" value="1"/>
</dbReference>
<feature type="region of interest" description="Disordered" evidence="3">
    <location>
        <begin position="880"/>
        <end position="959"/>
    </location>
</feature>
<keyword evidence="1" id="KW-0863">Zinc-finger</keyword>
<keyword evidence="2" id="KW-0175">Coiled coil</keyword>
<evidence type="ECO:0000256" key="3">
    <source>
        <dbReference type="SAM" id="MobiDB-lite"/>
    </source>
</evidence>
<dbReference type="Gene3D" id="4.10.60.10">
    <property type="entry name" value="Zinc finger, CCHC-type"/>
    <property type="match status" value="1"/>
</dbReference>
<dbReference type="Proteomes" id="UP001168821">
    <property type="component" value="Unassembled WGS sequence"/>
</dbReference>
<dbReference type="PROSITE" id="PS50158">
    <property type="entry name" value="ZF_CCHC"/>
    <property type="match status" value="1"/>
</dbReference>
<dbReference type="GO" id="GO:0008270">
    <property type="term" value="F:zinc ion binding"/>
    <property type="evidence" value="ECO:0007669"/>
    <property type="project" value="UniProtKB-KW"/>
</dbReference>
<dbReference type="InterPro" id="IPR036875">
    <property type="entry name" value="Znf_CCHC_sf"/>
</dbReference>
<evidence type="ECO:0000256" key="2">
    <source>
        <dbReference type="SAM" id="Coils"/>
    </source>
</evidence>
<dbReference type="Gene3D" id="3.60.10.10">
    <property type="entry name" value="Endonuclease/exonuclease/phosphatase"/>
    <property type="match status" value="1"/>
</dbReference>